<dbReference type="EMBL" id="FOYM01000017">
    <property type="protein sequence ID" value="SFR08647.1"/>
    <property type="molecule type" value="Genomic_DNA"/>
</dbReference>
<name>A0A1I6DTF0_9FIRM</name>
<keyword evidence="2 4" id="KW-0479">Metal-binding</keyword>
<reference evidence="6" key="1">
    <citation type="submission" date="2016-10" db="EMBL/GenBank/DDBJ databases">
        <authorList>
            <person name="Varghese N."/>
            <person name="Submissions S."/>
        </authorList>
    </citation>
    <scope>NUCLEOTIDE SEQUENCE [LARGE SCALE GENOMIC DNA]</scope>
    <source>
        <strain evidence="6">DSM 3669</strain>
    </source>
</reference>
<dbReference type="SUPFAM" id="SSF53850">
    <property type="entry name" value="Periplasmic binding protein-like II"/>
    <property type="match status" value="1"/>
</dbReference>
<evidence type="ECO:0000256" key="3">
    <source>
        <dbReference type="ARBA" id="ARBA00022729"/>
    </source>
</evidence>
<dbReference type="PIRSF" id="PIRSF004846">
    <property type="entry name" value="ModA"/>
    <property type="match status" value="1"/>
</dbReference>
<evidence type="ECO:0000256" key="4">
    <source>
        <dbReference type="PIRSR" id="PIRSR004846-1"/>
    </source>
</evidence>
<dbReference type="PANTHER" id="PTHR30632">
    <property type="entry name" value="MOLYBDATE-BINDING PERIPLASMIC PROTEIN"/>
    <property type="match status" value="1"/>
</dbReference>
<feature type="binding site" evidence="4">
    <location>
        <position position="183"/>
    </location>
    <ligand>
        <name>molybdate</name>
        <dbReference type="ChEBI" id="CHEBI:36264"/>
    </ligand>
</feature>
<protein>
    <submittedName>
        <fullName evidence="5">Molybdate transport system substrate-binding protein</fullName>
    </submittedName>
</protein>
<keyword evidence="4" id="KW-0500">Molybdenum</keyword>
<dbReference type="InterPro" id="IPR050682">
    <property type="entry name" value="ModA/WtpA"/>
</dbReference>
<sequence>MLVKRLSIFIIAVMMIIALTGCGSSTSSQDDNKAVKTETRSLQVYSGAGLRKPMDEIGKLFTEKFGVKVHYSYAGSAQNLSQIELSGKGDVYVPGSLYYYDLAKEKGLVDEKKDVAYHIPVIGVPRGNPANIKSLADLGKKDVRVVLADEKSAAIGKLAQKLLEENNLKESVARNTVAKAATVNELVVYLSMKQADASIIWEDNALAAEEIEVIEIPKEKNMIKTIPVCVIKNSQQMELARQFVDFTASAAGKEIFQKHGFKPVE</sequence>
<feature type="binding site" evidence="4">
    <location>
        <position position="76"/>
    </location>
    <ligand>
        <name>molybdate</name>
        <dbReference type="ChEBI" id="CHEBI:36264"/>
    </ligand>
</feature>
<keyword evidence="3" id="KW-0732">Signal</keyword>
<dbReference type="PANTHER" id="PTHR30632:SF0">
    <property type="entry name" value="SULFATE-BINDING PROTEIN"/>
    <property type="match status" value="1"/>
</dbReference>
<gene>
    <name evidence="5" type="ORF">SAMN05660706_11722</name>
</gene>
<dbReference type="InterPro" id="IPR005950">
    <property type="entry name" value="ModA"/>
</dbReference>
<dbReference type="NCBIfam" id="TIGR01256">
    <property type="entry name" value="modA"/>
    <property type="match status" value="1"/>
</dbReference>
<dbReference type="GO" id="GO:0030973">
    <property type="term" value="F:molybdate ion binding"/>
    <property type="evidence" value="ECO:0007669"/>
    <property type="project" value="TreeGrafter"/>
</dbReference>
<dbReference type="CDD" id="cd13517">
    <property type="entry name" value="PBP2_ModA3_like"/>
    <property type="match status" value="1"/>
</dbReference>
<evidence type="ECO:0000313" key="6">
    <source>
        <dbReference type="Proteomes" id="UP000199584"/>
    </source>
</evidence>
<evidence type="ECO:0000313" key="5">
    <source>
        <dbReference type="EMBL" id="SFR08647.1"/>
    </source>
</evidence>
<dbReference type="Proteomes" id="UP000199584">
    <property type="component" value="Unassembled WGS sequence"/>
</dbReference>
<dbReference type="AlphaFoldDB" id="A0A1I6DTF0"/>
<dbReference type="PROSITE" id="PS51257">
    <property type="entry name" value="PROKAR_LIPOPROTEIN"/>
    <property type="match status" value="1"/>
</dbReference>
<organism evidence="5 6">
    <name type="scientific">Desulfoscipio geothermicus DSM 3669</name>
    <dbReference type="NCBI Taxonomy" id="1121426"/>
    <lineage>
        <taxon>Bacteria</taxon>
        <taxon>Bacillati</taxon>
        <taxon>Bacillota</taxon>
        <taxon>Clostridia</taxon>
        <taxon>Eubacteriales</taxon>
        <taxon>Desulfallaceae</taxon>
        <taxon>Desulfoscipio</taxon>
    </lineage>
</organism>
<dbReference type="GO" id="GO:0046872">
    <property type="term" value="F:metal ion binding"/>
    <property type="evidence" value="ECO:0007669"/>
    <property type="project" value="UniProtKB-KW"/>
</dbReference>
<proteinExistence type="inferred from homology"/>
<dbReference type="GO" id="GO:0015689">
    <property type="term" value="P:molybdate ion transport"/>
    <property type="evidence" value="ECO:0007669"/>
    <property type="project" value="InterPro"/>
</dbReference>
<dbReference type="Gene3D" id="3.40.190.10">
    <property type="entry name" value="Periplasmic binding protein-like II"/>
    <property type="match status" value="2"/>
</dbReference>
<dbReference type="Pfam" id="PF13531">
    <property type="entry name" value="SBP_bac_11"/>
    <property type="match status" value="1"/>
</dbReference>
<accession>A0A1I6DTF0</accession>
<dbReference type="OrthoDB" id="9786399at2"/>
<comment type="similarity">
    <text evidence="1">Belongs to the bacterial solute-binding protein ModA family.</text>
</comment>
<evidence type="ECO:0000256" key="1">
    <source>
        <dbReference type="ARBA" id="ARBA00009175"/>
    </source>
</evidence>
<dbReference type="RefSeq" id="WP_092484012.1">
    <property type="nucleotide sequence ID" value="NZ_FOYM01000017.1"/>
</dbReference>
<dbReference type="STRING" id="39060.SAMN05660706_11722"/>
<keyword evidence="6" id="KW-1185">Reference proteome</keyword>
<evidence type="ECO:0000256" key="2">
    <source>
        <dbReference type="ARBA" id="ARBA00022723"/>
    </source>
</evidence>